<evidence type="ECO:0000256" key="1">
    <source>
        <dbReference type="SAM" id="MobiDB-lite"/>
    </source>
</evidence>
<reference evidence="2 3" key="1">
    <citation type="submission" date="2017-11" db="EMBL/GenBank/DDBJ databases">
        <title>De novo assembly and phasing of dikaryotic genomes from two isolates of Puccinia coronata f. sp. avenae, the causal agent of oat crown rust.</title>
        <authorList>
            <person name="Miller M.E."/>
            <person name="Zhang Y."/>
            <person name="Omidvar V."/>
            <person name="Sperschneider J."/>
            <person name="Schwessinger B."/>
            <person name="Raley C."/>
            <person name="Palmer J.M."/>
            <person name="Garnica D."/>
            <person name="Upadhyaya N."/>
            <person name="Rathjen J."/>
            <person name="Taylor J.M."/>
            <person name="Park R.F."/>
            <person name="Dodds P.N."/>
            <person name="Hirsch C.D."/>
            <person name="Kianian S.F."/>
            <person name="Figueroa M."/>
        </authorList>
    </citation>
    <scope>NUCLEOTIDE SEQUENCE [LARGE SCALE GENOMIC DNA]</scope>
    <source>
        <strain evidence="2">12SD80</strain>
    </source>
</reference>
<comment type="caution">
    <text evidence="2">The sequence shown here is derived from an EMBL/GenBank/DDBJ whole genome shotgun (WGS) entry which is preliminary data.</text>
</comment>
<name>A0A2N5TNV6_9BASI</name>
<sequence length="129" mass="14835">MKTFVNSGTRGILTKWPWSDTDHNLWVSGYKLELSTSPAFCVEWLKTPTRDCKIVEVRLLLCKLRQDKIRLIKRGINEVEPIWDPIDVNICLTCRQPKLPKKAVDGGNQVDENDLPNNADHPNDNNPFH</sequence>
<protein>
    <submittedName>
        <fullName evidence="2">Uncharacterized protein</fullName>
    </submittedName>
</protein>
<organism evidence="2 3">
    <name type="scientific">Puccinia coronata f. sp. avenae</name>
    <dbReference type="NCBI Taxonomy" id="200324"/>
    <lineage>
        <taxon>Eukaryota</taxon>
        <taxon>Fungi</taxon>
        <taxon>Dikarya</taxon>
        <taxon>Basidiomycota</taxon>
        <taxon>Pucciniomycotina</taxon>
        <taxon>Pucciniomycetes</taxon>
        <taxon>Pucciniales</taxon>
        <taxon>Pucciniaceae</taxon>
        <taxon>Puccinia</taxon>
    </lineage>
</organism>
<evidence type="ECO:0000313" key="3">
    <source>
        <dbReference type="Proteomes" id="UP000235392"/>
    </source>
</evidence>
<dbReference type="AlphaFoldDB" id="A0A2N5TNV6"/>
<gene>
    <name evidence="2" type="ORF">PCASD_22130</name>
</gene>
<dbReference type="EMBL" id="PGCI01000422">
    <property type="protein sequence ID" value="PLW27161.1"/>
    <property type="molecule type" value="Genomic_DNA"/>
</dbReference>
<accession>A0A2N5TNV6</accession>
<dbReference type="Proteomes" id="UP000235392">
    <property type="component" value="Unassembled WGS sequence"/>
</dbReference>
<feature type="compositionally biased region" description="Low complexity" evidence="1">
    <location>
        <begin position="115"/>
        <end position="129"/>
    </location>
</feature>
<proteinExistence type="predicted"/>
<evidence type="ECO:0000313" key="2">
    <source>
        <dbReference type="EMBL" id="PLW27161.1"/>
    </source>
</evidence>
<feature type="region of interest" description="Disordered" evidence="1">
    <location>
        <begin position="101"/>
        <end position="129"/>
    </location>
</feature>